<evidence type="ECO:0000256" key="4">
    <source>
        <dbReference type="ARBA" id="ARBA00022840"/>
    </source>
</evidence>
<dbReference type="InterPro" id="IPR059032">
    <property type="entry name" value="WHD_DDX60"/>
</dbReference>
<dbReference type="GO" id="GO:0005737">
    <property type="term" value="C:cytoplasm"/>
    <property type="evidence" value="ECO:0007669"/>
    <property type="project" value="TreeGrafter"/>
</dbReference>
<dbReference type="InterPro" id="IPR027417">
    <property type="entry name" value="P-loop_NTPase"/>
</dbReference>
<gene>
    <name evidence="8" type="ORF">B0T11DRAFT_98709</name>
</gene>
<dbReference type="FunFam" id="3.40.50.300:FF:001039">
    <property type="entry name" value="ATP-dependent RNA helicase DDX60"/>
    <property type="match status" value="1"/>
</dbReference>
<feature type="compositionally biased region" description="Low complexity" evidence="5">
    <location>
        <begin position="1633"/>
        <end position="1642"/>
    </location>
</feature>
<dbReference type="InterPro" id="IPR052431">
    <property type="entry name" value="SKI2_subfamily_helicases"/>
</dbReference>
<dbReference type="Proteomes" id="UP000813385">
    <property type="component" value="Unassembled WGS sequence"/>
</dbReference>
<feature type="compositionally biased region" description="Acidic residues" evidence="5">
    <location>
        <begin position="1643"/>
        <end position="1655"/>
    </location>
</feature>
<feature type="domain" description="Helicase ATP-binding" evidence="6">
    <location>
        <begin position="722"/>
        <end position="897"/>
    </location>
</feature>
<proteinExistence type="predicted"/>
<dbReference type="InterPro" id="IPR001650">
    <property type="entry name" value="Helicase_C-like"/>
</dbReference>
<keyword evidence="4" id="KW-0067">ATP-binding</keyword>
<accession>A0A8K0X225</accession>
<reference evidence="8" key="1">
    <citation type="journal article" date="2021" name="Nat. Commun.">
        <title>Genetic determinants of endophytism in the Arabidopsis root mycobiome.</title>
        <authorList>
            <person name="Mesny F."/>
            <person name="Miyauchi S."/>
            <person name="Thiergart T."/>
            <person name="Pickel B."/>
            <person name="Atanasova L."/>
            <person name="Karlsson M."/>
            <person name="Huettel B."/>
            <person name="Barry K.W."/>
            <person name="Haridas S."/>
            <person name="Chen C."/>
            <person name="Bauer D."/>
            <person name="Andreopoulos W."/>
            <person name="Pangilinan J."/>
            <person name="LaButti K."/>
            <person name="Riley R."/>
            <person name="Lipzen A."/>
            <person name="Clum A."/>
            <person name="Drula E."/>
            <person name="Henrissat B."/>
            <person name="Kohler A."/>
            <person name="Grigoriev I.V."/>
            <person name="Martin F.M."/>
            <person name="Hacquard S."/>
        </authorList>
    </citation>
    <scope>NUCLEOTIDE SEQUENCE</scope>
    <source>
        <strain evidence="8">MPI-CAGE-AT-0016</strain>
    </source>
</reference>
<evidence type="ECO:0000256" key="2">
    <source>
        <dbReference type="ARBA" id="ARBA00022801"/>
    </source>
</evidence>
<evidence type="ECO:0000313" key="8">
    <source>
        <dbReference type="EMBL" id="KAH7358010.1"/>
    </source>
</evidence>
<keyword evidence="3 8" id="KW-0347">Helicase</keyword>
<dbReference type="SMART" id="SM00487">
    <property type="entry name" value="DEXDc"/>
    <property type="match status" value="1"/>
</dbReference>
<dbReference type="OrthoDB" id="2320933at2759"/>
<dbReference type="InterPro" id="IPR055124">
    <property type="entry name" value="PIN-like_DDX60"/>
</dbReference>
<dbReference type="GO" id="GO:0005524">
    <property type="term" value="F:ATP binding"/>
    <property type="evidence" value="ECO:0007669"/>
    <property type="project" value="UniProtKB-KW"/>
</dbReference>
<feature type="region of interest" description="Disordered" evidence="5">
    <location>
        <begin position="1616"/>
        <end position="1662"/>
    </location>
</feature>
<evidence type="ECO:0000313" key="9">
    <source>
        <dbReference type="Proteomes" id="UP000813385"/>
    </source>
</evidence>
<dbReference type="PANTHER" id="PTHR44533">
    <property type="entry name" value="DEAD/H RNA HELICASE, PUTATIVE-RELATED"/>
    <property type="match status" value="1"/>
</dbReference>
<dbReference type="Gene3D" id="3.40.50.300">
    <property type="entry name" value="P-loop containing nucleotide triphosphate hydrolases"/>
    <property type="match status" value="2"/>
</dbReference>
<evidence type="ECO:0000259" key="7">
    <source>
        <dbReference type="PROSITE" id="PS51194"/>
    </source>
</evidence>
<evidence type="ECO:0000256" key="1">
    <source>
        <dbReference type="ARBA" id="ARBA00022741"/>
    </source>
</evidence>
<evidence type="ECO:0000259" key="6">
    <source>
        <dbReference type="PROSITE" id="PS51192"/>
    </source>
</evidence>
<dbReference type="SMART" id="SM00490">
    <property type="entry name" value="HELICc"/>
    <property type="match status" value="1"/>
</dbReference>
<keyword evidence="1" id="KW-0547">Nucleotide-binding</keyword>
<keyword evidence="2" id="KW-0378">Hydrolase</keyword>
<dbReference type="GO" id="GO:0004386">
    <property type="term" value="F:helicase activity"/>
    <property type="evidence" value="ECO:0007669"/>
    <property type="project" value="UniProtKB-KW"/>
</dbReference>
<dbReference type="Pfam" id="PF00271">
    <property type="entry name" value="Helicase_C"/>
    <property type="match status" value="1"/>
</dbReference>
<name>A0A8K0X225_9PEZI</name>
<dbReference type="GO" id="GO:0016787">
    <property type="term" value="F:hydrolase activity"/>
    <property type="evidence" value="ECO:0007669"/>
    <property type="project" value="UniProtKB-KW"/>
</dbReference>
<dbReference type="CDD" id="cd18795">
    <property type="entry name" value="SF2_C_Ski2"/>
    <property type="match status" value="1"/>
</dbReference>
<evidence type="ECO:0000256" key="5">
    <source>
        <dbReference type="SAM" id="MobiDB-lite"/>
    </source>
</evidence>
<organism evidence="8 9">
    <name type="scientific">Plectosphaerella cucumerina</name>
    <dbReference type="NCBI Taxonomy" id="40658"/>
    <lineage>
        <taxon>Eukaryota</taxon>
        <taxon>Fungi</taxon>
        <taxon>Dikarya</taxon>
        <taxon>Ascomycota</taxon>
        <taxon>Pezizomycotina</taxon>
        <taxon>Sordariomycetes</taxon>
        <taxon>Hypocreomycetidae</taxon>
        <taxon>Glomerellales</taxon>
        <taxon>Plectosphaerellaceae</taxon>
        <taxon>Plectosphaerella</taxon>
    </lineage>
</organism>
<dbReference type="Pfam" id="PF26076">
    <property type="entry name" value="WHD_DDX60"/>
    <property type="match status" value="1"/>
</dbReference>
<evidence type="ECO:0000256" key="3">
    <source>
        <dbReference type="ARBA" id="ARBA00022806"/>
    </source>
</evidence>
<dbReference type="PROSITE" id="PS51192">
    <property type="entry name" value="HELICASE_ATP_BIND_1"/>
    <property type="match status" value="1"/>
</dbReference>
<dbReference type="PROSITE" id="PS51194">
    <property type="entry name" value="HELICASE_CTER"/>
    <property type="match status" value="1"/>
</dbReference>
<dbReference type="PANTHER" id="PTHR44533:SF4">
    <property type="entry name" value="DEAD_H RNA HELICASE, PUTATIVE-RELATED"/>
    <property type="match status" value="1"/>
</dbReference>
<feature type="compositionally biased region" description="Acidic residues" evidence="5">
    <location>
        <begin position="1617"/>
        <end position="1632"/>
    </location>
</feature>
<dbReference type="Pfam" id="PF23002">
    <property type="entry name" value="PIN-like_DDX60"/>
    <property type="match status" value="1"/>
</dbReference>
<dbReference type="EMBL" id="JAGPXD010000004">
    <property type="protein sequence ID" value="KAH7358010.1"/>
    <property type="molecule type" value="Genomic_DNA"/>
</dbReference>
<dbReference type="SUPFAM" id="SSF52540">
    <property type="entry name" value="P-loop containing nucleoside triphosphate hydrolases"/>
    <property type="match status" value="1"/>
</dbReference>
<dbReference type="GO" id="GO:0003676">
    <property type="term" value="F:nucleic acid binding"/>
    <property type="evidence" value="ECO:0007669"/>
    <property type="project" value="InterPro"/>
</dbReference>
<comment type="caution">
    <text evidence="8">The sequence shown here is derived from an EMBL/GenBank/DDBJ whole genome shotgun (WGS) entry which is preliminary data.</text>
</comment>
<feature type="domain" description="Helicase C-terminal" evidence="7">
    <location>
        <begin position="1177"/>
        <end position="1324"/>
    </location>
</feature>
<dbReference type="InterPro" id="IPR014001">
    <property type="entry name" value="Helicase_ATP-bd"/>
</dbReference>
<keyword evidence="9" id="KW-1185">Reference proteome</keyword>
<protein>
    <submittedName>
        <fullName evidence="8">DEAD/DEAH box helicase</fullName>
    </submittedName>
</protein>
<dbReference type="InterPro" id="IPR011545">
    <property type="entry name" value="DEAD/DEAH_box_helicase_dom"/>
</dbReference>
<dbReference type="Pfam" id="PF00270">
    <property type="entry name" value="DEAD"/>
    <property type="match status" value="1"/>
</dbReference>
<sequence length="1688" mass="185787">MSHIREAPRVDLVGDVAGGELFFIHGEGLLLHCLKDATVDFEDNAFQLVHAVYVVEKILLQLRSRGCLFDIIFFEDHADTCMPGSIRWKGDSDDNDAAALKYVIARKVLIQHLRRYFAESKAGAHETAVHVFGGLDDEAFKTYLDEKTVRYVFCHSGFDDQDDRKKELLHEVIYQLVSDGYHVALLDNVTFQSSKIFANLIAGHTVQPREDQSKTFANRHPSPSDQTPLLDLIDSPLLRENIAGAADERITVREAVIVAALRHVYKADATAMPKNVAVALLIHAAALREATLAERACVGKTQSPIDYKEFLSAAAFLCNDLTQDESLKNLRWDLHDLVDGNVLAWIDGNLQYWADTPDAVKARFGLLADLTFGDSVELKSAVSGDFQTRLGSLEQESWTAPTPPTPPPVSVLPFSHPVLDNYFEPVQVTADATLKPTAAMSRVFKEAAQWNSKKAALDPRRLPKPPSFFARRRHQWLMADVVAYAASLTGVTGKALNPEVIVCGPKLAARPKPKTEDKKHSKKVGGRAAALEAAKATAAKKNDKKNVTALANWKSTVERLEKVKTVQEQYLDAIDFLKGCSDEAEAAVGAEVRLYLCYKLWLLWESHRGKPTKNDALSIVAMLFDQLLRLSEQSGHTKQVIAAAKAIAGLAGLPVSIPAEAAPPVRPLPFTVDASPERAMPITTDPKIFQLAHSGPYMSRDFDSAPDSRVPFAPDAWQREVLDAIDDDKSLLVVAPTSAGKTFISFYAMKKTLQANHTDVLVYVAPTKALVNQIAAEIAARFTKAYPGSDAGKSVWAIHTRDYRVNSAVGCQVLVTVPHVLQSMLLAPSNADRAAGWARRVRRIIFDEVHCIGAAEDGVVWEQLLLLAPCPIVALSATVGNANEFRDWLADAQAQKGYELKMVVHESRYSDLRKFIYHPPKTDTLPRLLVAPRYLPAPALDEGVYRSSDFRFVHPIAALLDLNRGNLRDVGLESRDCLTLWEAMAKLQTPEFPVSKSLDPKKFLPAIPGKADVSRWEAELKKVLQKWTEDKNSPFEKLRKQLQSGLALDEPQQEKPAEGAKSSIIPLVYRLYEQGSLPALMFNYSRSECEDRVKELVSHLQAEETRWKESSKEWKSKMADYEAWVKRTEKDKNGKAKVTKEKMSKAEAARAAAEIESSPWASFNPETPLPGFTLADPASTGATELEKMIDGLGKDKVAPWMAEALRRGVGVHHAGLNRRYRQLIEILFRRKYLRVVVATGTLALGVNMPCKTVVFLGDSVFLTALNYRQAAGRAGRRGFDLVGNVVFADIPPSRALEIMSLRLPDLRGQFPSSTSLVLRIMGLLDGTAGSDYAVNAANALLAQKRAYLGGPEAASAVRHHMRFSIEYLRREHLLSAEGAPLNFSNLVSQLYYVEDSAFALHALLKGGYLHKLCARVGTAESAVVNELMLVLAHIFGRLPAPSEVCTLPPLPEDAFTMLRDHETETRGLYKSYVRSYISQHLEGEPDNRLPLSGAVVGNADPEAPSVPLGSAGAPVIRSLFSALSGHNDETIGSVRELCDTVRDGVFIEASAMPHIDVASGAKHNSYLLDFFKMGDLHALVRENGLADGDVWFLLKDFDMVLATIETSLTNFMKAEAVDEGEETEDEEGEEGENGAPAAVAAAADDDDEPDWDNESEGGKDGEESLVHVLKAFSALKAQFTEKFFQIGA</sequence>